<gene>
    <name evidence="1" type="ORF">H5410_028093</name>
</gene>
<keyword evidence="2" id="KW-1185">Reference proteome</keyword>
<evidence type="ECO:0000313" key="1">
    <source>
        <dbReference type="EMBL" id="KAG5606601.1"/>
    </source>
</evidence>
<sequence length="74" mass="8289">MLNTVLRLVKIYDVEVFSKSSIMPRSFPIMSPLTPVRGHPAWKNVDPQDKKAPNALGMKPPQGDVTIVEFRNAI</sequence>
<dbReference type="AlphaFoldDB" id="A0A9J5Z135"/>
<evidence type="ECO:0000313" key="2">
    <source>
        <dbReference type="Proteomes" id="UP000824120"/>
    </source>
</evidence>
<protein>
    <submittedName>
        <fullName evidence="1">Uncharacterized protein</fullName>
    </submittedName>
</protein>
<dbReference type="Proteomes" id="UP000824120">
    <property type="component" value="Chromosome 5"/>
</dbReference>
<dbReference type="EMBL" id="JACXVP010000005">
    <property type="protein sequence ID" value="KAG5606601.1"/>
    <property type="molecule type" value="Genomic_DNA"/>
</dbReference>
<comment type="caution">
    <text evidence="1">The sequence shown here is derived from an EMBL/GenBank/DDBJ whole genome shotgun (WGS) entry which is preliminary data.</text>
</comment>
<name>A0A9J5Z135_SOLCO</name>
<accession>A0A9J5Z135</accession>
<reference evidence="1 2" key="1">
    <citation type="submission" date="2020-09" db="EMBL/GenBank/DDBJ databases">
        <title>De no assembly of potato wild relative species, Solanum commersonii.</title>
        <authorList>
            <person name="Cho K."/>
        </authorList>
    </citation>
    <scope>NUCLEOTIDE SEQUENCE [LARGE SCALE GENOMIC DNA]</scope>
    <source>
        <strain evidence="1">LZ3.2</strain>
        <tissue evidence="1">Leaf</tissue>
    </source>
</reference>
<proteinExistence type="predicted"/>
<organism evidence="1 2">
    <name type="scientific">Solanum commersonii</name>
    <name type="common">Commerson's wild potato</name>
    <name type="synonym">Commerson's nightshade</name>
    <dbReference type="NCBI Taxonomy" id="4109"/>
    <lineage>
        <taxon>Eukaryota</taxon>
        <taxon>Viridiplantae</taxon>
        <taxon>Streptophyta</taxon>
        <taxon>Embryophyta</taxon>
        <taxon>Tracheophyta</taxon>
        <taxon>Spermatophyta</taxon>
        <taxon>Magnoliopsida</taxon>
        <taxon>eudicotyledons</taxon>
        <taxon>Gunneridae</taxon>
        <taxon>Pentapetalae</taxon>
        <taxon>asterids</taxon>
        <taxon>lamiids</taxon>
        <taxon>Solanales</taxon>
        <taxon>Solanaceae</taxon>
        <taxon>Solanoideae</taxon>
        <taxon>Solaneae</taxon>
        <taxon>Solanum</taxon>
    </lineage>
</organism>